<dbReference type="PIRSF" id="PIRSF028065">
    <property type="entry name" value="UCP028065"/>
    <property type="match status" value="1"/>
</dbReference>
<proteinExistence type="predicted"/>
<feature type="transmembrane region" description="Helical" evidence="1">
    <location>
        <begin position="143"/>
        <end position="161"/>
    </location>
</feature>
<keyword evidence="1" id="KW-0812">Transmembrane</keyword>
<dbReference type="Pfam" id="PF04224">
    <property type="entry name" value="DUF417"/>
    <property type="match status" value="1"/>
</dbReference>
<feature type="transmembrane region" description="Helical" evidence="1">
    <location>
        <begin position="30"/>
        <end position="48"/>
    </location>
</feature>
<dbReference type="GO" id="GO:1901530">
    <property type="term" value="P:response to hypochlorite"/>
    <property type="evidence" value="ECO:0007669"/>
    <property type="project" value="TreeGrafter"/>
</dbReference>
<gene>
    <name evidence="2" type="ORF">CFS9_18640</name>
</gene>
<evidence type="ECO:0000313" key="2">
    <source>
        <dbReference type="EMBL" id="BFM43223.1"/>
    </source>
</evidence>
<feature type="transmembrane region" description="Helical" evidence="1">
    <location>
        <begin position="81"/>
        <end position="102"/>
    </location>
</feature>
<evidence type="ECO:0000256" key="1">
    <source>
        <dbReference type="SAM" id="Phobius"/>
    </source>
</evidence>
<protein>
    <submittedName>
        <fullName evidence="2">DUF417 family protein</fullName>
    </submittedName>
</protein>
<dbReference type="InterPro" id="IPR007339">
    <property type="entry name" value="RclC-like"/>
</dbReference>
<dbReference type="PANTHER" id="PTHR40106:SF1">
    <property type="entry name" value="INNER MEMBRANE PROTEIN RCLC"/>
    <property type="match status" value="1"/>
</dbReference>
<dbReference type="PANTHER" id="PTHR40106">
    <property type="entry name" value="INNER MEMBRANE PROTEIN RCLC"/>
    <property type="match status" value="1"/>
</dbReference>
<accession>A0AAT9H166</accession>
<sequence length="163" mass="18084">MTGIRHLLLKASANFEHSNFKNNVMNLNEFAYKLGVLGTVIILLWVGLFKFTAVEAGAIKELVENHFAMGWMYKVMSVQQVSNLIGIFEVLTGIGLLASLFLKRIGFYAGFASAVIFVTTLSFLVTTPGVFKMVEGFPVTDFFILKDIPYLAISLMVFVNGKE</sequence>
<feature type="transmembrane region" description="Helical" evidence="1">
    <location>
        <begin position="109"/>
        <end position="131"/>
    </location>
</feature>
<keyword evidence="1" id="KW-0472">Membrane</keyword>
<dbReference type="GO" id="GO:0005886">
    <property type="term" value="C:plasma membrane"/>
    <property type="evidence" value="ECO:0007669"/>
    <property type="project" value="TreeGrafter"/>
</dbReference>
<reference evidence="2" key="1">
    <citation type="submission" date="2024-05" db="EMBL/GenBank/DDBJ databases">
        <title>Whole-Genome Sequence of CFS9, a Potential Fish Probiotic Isolated from the Body Surface of Silurus asotus.</title>
        <authorList>
            <person name="Kojima M."/>
            <person name="Tobioka K."/>
            <person name="Yokota K."/>
            <person name="Nakatani H."/>
            <person name="Hori K."/>
            <person name="Tamaru Y."/>
            <person name="Okazaki F."/>
        </authorList>
    </citation>
    <scope>NUCLEOTIDE SEQUENCE</scope>
    <source>
        <strain evidence="2">CFS9</strain>
    </source>
</reference>
<organism evidence="2">
    <name type="scientific">Flavobacterium sp. CFS9</name>
    <dbReference type="NCBI Taxonomy" id="3143118"/>
    <lineage>
        <taxon>Bacteria</taxon>
        <taxon>Pseudomonadati</taxon>
        <taxon>Bacteroidota</taxon>
        <taxon>Flavobacteriia</taxon>
        <taxon>Flavobacteriales</taxon>
        <taxon>Flavobacteriaceae</taxon>
        <taxon>Flavobacterium</taxon>
    </lineage>
</organism>
<keyword evidence="1" id="KW-1133">Transmembrane helix</keyword>
<dbReference type="AlphaFoldDB" id="A0AAT9H166"/>
<dbReference type="EMBL" id="AP031573">
    <property type="protein sequence ID" value="BFM43223.1"/>
    <property type="molecule type" value="Genomic_DNA"/>
</dbReference>
<dbReference type="InterPro" id="IPR016865">
    <property type="entry name" value="RclC"/>
</dbReference>
<name>A0AAT9H166_9FLAO</name>